<evidence type="ECO:0000313" key="2">
    <source>
        <dbReference type="Proteomes" id="UP000255297"/>
    </source>
</evidence>
<proteinExistence type="predicted"/>
<gene>
    <name evidence="1" type="ORF">NCTC11532_00994</name>
</gene>
<protein>
    <submittedName>
        <fullName evidence="1">Uncharacterized protein</fullName>
    </submittedName>
</protein>
<organism evidence="1 2">
    <name type="scientific">Legionella wadsworthii</name>
    <dbReference type="NCBI Taxonomy" id="28088"/>
    <lineage>
        <taxon>Bacteria</taxon>
        <taxon>Pseudomonadati</taxon>
        <taxon>Pseudomonadota</taxon>
        <taxon>Gammaproteobacteria</taxon>
        <taxon>Legionellales</taxon>
        <taxon>Legionellaceae</taxon>
        <taxon>Legionella</taxon>
    </lineage>
</organism>
<name>A0A378LQ55_9GAMM</name>
<sequence length="297" mass="33832">MKYHVLPIPKKLTPQENNNNQLKFAFLDAKRELKNNLTKLCRKEKGMHSNEIFYLYDKENMQKLMKQLNDGDEIVLHGEGQPFLIGLEEPSDYDLTPFKLAKLLAKNNLPDIDININLLACFSATQYCELNFAHDTSDALFTIFKYEKPKVTGYTGMIKVSDNAKFSVTTEMEKDKRGTHGSLKDACLVYRNGQLIKKGRILGDNSHIAYSWATVYIERARKENAIVALAKANIDNHGKAKITRSKSFDANLTTEREEQALTPTLRRKQSMLFFSPSEEYKNPMTPENTSVLLPGSL</sequence>
<keyword evidence="2" id="KW-1185">Reference proteome</keyword>
<reference evidence="1 2" key="1">
    <citation type="submission" date="2018-06" db="EMBL/GenBank/DDBJ databases">
        <authorList>
            <consortium name="Pathogen Informatics"/>
            <person name="Doyle S."/>
        </authorList>
    </citation>
    <scope>NUCLEOTIDE SEQUENCE [LARGE SCALE GENOMIC DNA]</scope>
    <source>
        <strain evidence="1 2">NCTC11532</strain>
    </source>
</reference>
<dbReference type="RefSeq" id="WP_031567676.1">
    <property type="nucleotide sequence ID" value="NZ_CAAAIS010000007.1"/>
</dbReference>
<dbReference type="EMBL" id="UGPB01000001">
    <property type="protein sequence ID" value="STY28817.1"/>
    <property type="molecule type" value="Genomic_DNA"/>
</dbReference>
<accession>A0A378LQ55</accession>
<dbReference type="AlphaFoldDB" id="A0A378LQ55"/>
<dbReference type="OrthoDB" id="5652191at2"/>
<dbReference type="Proteomes" id="UP000255297">
    <property type="component" value="Unassembled WGS sequence"/>
</dbReference>
<evidence type="ECO:0000313" key="1">
    <source>
        <dbReference type="EMBL" id="STY28817.1"/>
    </source>
</evidence>